<dbReference type="CDD" id="cd01098">
    <property type="entry name" value="PAN_AP_plant"/>
    <property type="match status" value="1"/>
</dbReference>
<feature type="signal peptide" evidence="20">
    <location>
        <begin position="1"/>
        <end position="33"/>
    </location>
</feature>
<evidence type="ECO:0000256" key="15">
    <source>
        <dbReference type="ARBA" id="ARBA00047899"/>
    </source>
</evidence>
<evidence type="ECO:0000256" key="13">
    <source>
        <dbReference type="ARBA" id="ARBA00023170"/>
    </source>
</evidence>
<dbReference type="SUPFAM" id="SSF51110">
    <property type="entry name" value="alpha-D-mannose-specific plant lectins"/>
    <property type="match status" value="1"/>
</dbReference>
<dbReference type="Gene3D" id="3.30.200.20">
    <property type="entry name" value="Phosphorylase Kinase, domain 1"/>
    <property type="match status" value="1"/>
</dbReference>
<dbReference type="SMART" id="SM00108">
    <property type="entry name" value="B_lectin"/>
    <property type="match status" value="1"/>
</dbReference>
<keyword evidence="9 17" id="KW-0067">ATP-binding</keyword>
<evidence type="ECO:0000259" key="22">
    <source>
        <dbReference type="PROSITE" id="PS50927"/>
    </source>
</evidence>
<evidence type="ECO:0000256" key="16">
    <source>
        <dbReference type="ARBA" id="ARBA00048679"/>
    </source>
</evidence>
<sequence length="751" mass="82887">MAKAGKHTASSSSFVASLLYLTITVLLSSRCKSMDSTDTLLPGQYLSGNQSLVSKYGSFRLGFDSNSALGIWYMNSSTCNPPLVWSPDVDFPDYTYATSFGLSEDGNLYLKNDDGSVAWSSLGTDGIPISAVAVLFDNGNLVVRDQVNISLVSWQSFDNPVGALLPGGWLGFNRITNKNVSLVSTAYYYSTWMLKVNAEQSRGFTVQDTVAPYSVNYFDVFPSWMDIHEEDGGSLLLFNDAHLYIQLHDDGTVSAAKLGDCGPVLWSPYSRCDNTAYCGPYSICVVSYDVSRSYCLRVAAPHCLSNLSSKQEISFQPIDEVSLLPASSSLVQVRDIKECEAICSSNCSCTSYAFKEICSLWFVELHKLTVVTKSGSDGHLYVRTSTAKQNEKSSKNEILISTVTGVLLLLLVALVLSWRSRRKIFTQRLENCSGGLTIFSDAQMKKATRNFSEKLGEGGFGCVFKGTLPAGSSMVAVKKLKDLGLGEKQFRAEVQTIGMIQHINLVRLFGFCVERGMRMLVYEYMENGSLNSHLFSKGSSKLAWELRYRIALGTARGLAYLHEGCTDCIIHCDMKPDNVLLDADFCPKIADFGMAKVLGRDFSRALTTMRGTIGYLAPEWISGVPITHKSDVYSYGMMLLEIISGRRNSEKIKEGEFTYFPIFAAVKVHEGDVVCLLDSRLEGDAVVEQLSRACRTACWCIQDDEDHRPMMGQVVHMLEGVVDVHVPPIPRSLQNFVGMDDCSHSTAFYNL</sequence>
<dbReference type="InterPro" id="IPR001480">
    <property type="entry name" value="Bulb-type_lectin_dom"/>
</dbReference>
<evidence type="ECO:0000259" key="21">
    <source>
        <dbReference type="PROSITE" id="PS50011"/>
    </source>
</evidence>
<keyword evidence="12" id="KW-1015">Disulfide bond</keyword>
<evidence type="ECO:0000256" key="2">
    <source>
        <dbReference type="ARBA" id="ARBA00022527"/>
    </source>
</evidence>
<accession>A0A8I6XHF0</accession>
<dbReference type="PANTHER" id="PTHR47974">
    <property type="entry name" value="OS07G0415500 PROTEIN"/>
    <property type="match status" value="1"/>
</dbReference>
<proteinExistence type="inferred from homology"/>
<dbReference type="OMA" id="HEECKEC"/>
<dbReference type="SMART" id="SM00220">
    <property type="entry name" value="S_TKc"/>
    <property type="match status" value="1"/>
</dbReference>
<dbReference type="PIRSF" id="PIRSF000641">
    <property type="entry name" value="SRK"/>
    <property type="match status" value="1"/>
</dbReference>
<feature type="binding site" evidence="18">
    <location>
        <position position="479"/>
    </location>
    <ligand>
        <name>ATP</name>
        <dbReference type="ChEBI" id="CHEBI:30616"/>
    </ligand>
</feature>
<dbReference type="Gene3D" id="1.10.510.10">
    <property type="entry name" value="Transferase(Phosphotransferase) domain 1"/>
    <property type="match status" value="1"/>
</dbReference>
<evidence type="ECO:0000256" key="7">
    <source>
        <dbReference type="ARBA" id="ARBA00022741"/>
    </source>
</evidence>
<dbReference type="InterPro" id="IPR017441">
    <property type="entry name" value="Protein_kinase_ATP_BS"/>
</dbReference>
<reference evidence="24" key="2">
    <citation type="submission" date="2020-10" db="EMBL/GenBank/DDBJ databases">
        <authorList>
            <person name="Scholz U."/>
            <person name="Mascher M."/>
            <person name="Fiebig A."/>
        </authorList>
    </citation>
    <scope>NUCLEOTIDE SEQUENCE [LARGE SCALE GENOMIC DNA]</scope>
    <source>
        <strain evidence="24">cv. Morex</strain>
    </source>
</reference>
<dbReference type="GO" id="GO:0005524">
    <property type="term" value="F:ATP binding"/>
    <property type="evidence" value="ECO:0007669"/>
    <property type="project" value="UniProtKB-UniRule"/>
</dbReference>
<dbReference type="InterPro" id="IPR003609">
    <property type="entry name" value="Pan_app"/>
</dbReference>
<dbReference type="Pfam" id="PF08276">
    <property type="entry name" value="PAN_2"/>
    <property type="match status" value="1"/>
</dbReference>
<dbReference type="SMR" id="A0A8I6XHF0"/>
<evidence type="ECO:0000256" key="11">
    <source>
        <dbReference type="ARBA" id="ARBA00023136"/>
    </source>
</evidence>
<dbReference type="Proteomes" id="UP000011116">
    <property type="component" value="Chromosome 3H"/>
</dbReference>
<keyword evidence="6 20" id="KW-0732">Signal</keyword>
<evidence type="ECO:0000256" key="8">
    <source>
        <dbReference type="ARBA" id="ARBA00022777"/>
    </source>
</evidence>
<keyword evidence="8 17" id="KW-0418">Kinase</keyword>
<keyword evidence="25" id="KW-1185">Reference proteome</keyword>
<dbReference type="GO" id="GO:0004674">
    <property type="term" value="F:protein serine/threonine kinase activity"/>
    <property type="evidence" value="ECO:0007669"/>
    <property type="project" value="UniProtKB-KW"/>
</dbReference>
<dbReference type="CDD" id="cd14066">
    <property type="entry name" value="STKc_IRAK"/>
    <property type="match status" value="1"/>
</dbReference>
<dbReference type="FunFam" id="1.10.510.10:FF:000227">
    <property type="entry name" value="Serine/threonine-protein kinase"/>
    <property type="match status" value="1"/>
</dbReference>
<feature type="domain" description="Bulb-type lectin" evidence="22">
    <location>
        <begin position="37"/>
        <end position="156"/>
    </location>
</feature>
<keyword evidence="5 19" id="KW-0812">Transmembrane</keyword>
<dbReference type="PROSITE" id="PS50948">
    <property type="entry name" value="PAN"/>
    <property type="match status" value="1"/>
</dbReference>
<evidence type="ECO:0000256" key="6">
    <source>
        <dbReference type="ARBA" id="ARBA00022729"/>
    </source>
</evidence>
<comment type="subcellular location">
    <subcellularLocation>
        <location evidence="1">Membrane</location>
        <topology evidence="1">Single-pass type I membrane protein</topology>
    </subcellularLocation>
</comment>
<dbReference type="AlphaFoldDB" id="A0A8I6XHF0"/>
<dbReference type="EnsemblPlants" id="HORVU.MOREX.r3.3HG0219000.1">
    <property type="protein sequence ID" value="HORVU.MOREX.r3.3HG0219000.1.CDS1"/>
    <property type="gene ID" value="HORVU.MOREX.r3.3HG0219000"/>
</dbReference>
<keyword evidence="4 17" id="KW-0808">Transferase</keyword>
<evidence type="ECO:0000313" key="25">
    <source>
        <dbReference type="Proteomes" id="UP000011116"/>
    </source>
</evidence>
<protein>
    <recommendedName>
        <fullName evidence="17">Receptor-like serine/threonine-protein kinase</fullName>
        <ecNumber evidence="17">2.7.11.1</ecNumber>
    </recommendedName>
</protein>
<dbReference type="InterPro" id="IPR036426">
    <property type="entry name" value="Bulb-type_lectin_dom_sf"/>
</dbReference>
<dbReference type="Pfam" id="PF00069">
    <property type="entry name" value="Pkinase"/>
    <property type="match status" value="1"/>
</dbReference>
<dbReference type="PROSITE" id="PS50011">
    <property type="entry name" value="PROTEIN_KINASE_DOM"/>
    <property type="match status" value="1"/>
</dbReference>
<dbReference type="Pfam" id="PF01453">
    <property type="entry name" value="B_lectin"/>
    <property type="match status" value="1"/>
</dbReference>
<keyword evidence="3" id="KW-0245">EGF-like domain</keyword>
<evidence type="ECO:0000256" key="3">
    <source>
        <dbReference type="ARBA" id="ARBA00022536"/>
    </source>
</evidence>
<dbReference type="InterPro" id="IPR008271">
    <property type="entry name" value="Ser/Thr_kinase_AS"/>
</dbReference>
<keyword evidence="13" id="KW-0675">Receptor</keyword>
<evidence type="ECO:0000256" key="1">
    <source>
        <dbReference type="ARBA" id="ARBA00004479"/>
    </source>
</evidence>
<evidence type="ECO:0000256" key="20">
    <source>
        <dbReference type="SAM" id="SignalP"/>
    </source>
</evidence>
<dbReference type="PANTHER" id="PTHR47974:SF19">
    <property type="entry name" value="RECEPTOR-LIKE SERINE_THREONINE-PROTEIN KINASE"/>
    <property type="match status" value="1"/>
</dbReference>
<evidence type="ECO:0000256" key="10">
    <source>
        <dbReference type="ARBA" id="ARBA00022989"/>
    </source>
</evidence>
<evidence type="ECO:0000256" key="14">
    <source>
        <dbReference type="ARBA" id="ARBA00023180"/>
    </source>
</evidence>
<evidence type="ECO:0000259" key="23">
    <source>
        <dbReference type="PROSITE" id="PS50948"/>
    </source>
</evidence>
<dbReference type="PROSITE" id="PS00108">
    <property type="entry name" value="PROTEIN_KINASE_ST"/>
    <property type="match status" value="1"/>
</dbReference>
<dbReference type="CDD" id="cd00028">
    <property type="entry name" value="B_lectin"/>
    <property type="match status" value="1"/>
</dbReference>
<dbReference type="PROSITE" id="PS50927">
    <property type="entry name" value="BULB_LECTIN"/>
    <property type="match status" value="1"/>
</dbReference>
<feature type="domain" description="Protein kinase" evidence="21">
    <location>
        <begin position="449"/>
        <end position="719"/>
    </location>
</feature>
<dbReference type="GO" id="GO:0016020">
    <property type="term" value="C:membrane"/>
    <property type="evidence" value="ECO:0007669"/>
    <property type="project" value="UniProtKB-SubCell"/>
</dbReference>
<dbReference type="InterPro" id="IPR024171">
    <property type="entry name" value="SRK-like_kinase"/>
</dbReference>
<evidence type="ECO:0000256" key="4">
    <source>
        <dbReference type="ARBA" id="ARBA00022679"/>
    </source>
</evidence>
<dbReference type="Gramene" id="HORVU.MOREX.r3.3HG0219000.1">
    <property type="protein sequence ID" value="HORVU.MOREX.r3.3HG0219000.1.CDS1"/>
    <property type="gene ID" value="HORVU.MOREX.r3.3HG0219000"/>
</dbReference>
<feature type="domain" description="Apple" evidence="23">
    <location>
        <begin position="303"/>
        <end position="385"/>
    </location>
</feature>
<keyword evidence="2 17" id="KW-0723">Serine/threonine-protein kinase</keyword>
<keyword evidence="11 19" id="KW-0472">Membrane</keyword>
<name>A0A8I6XHF0_HORVV</name>
<keyword evidence="14" id="KW-0325">Glycoprotein</keyword>
<dbReference type="SUPFAM" id="SSF56112">
    <property type="entry name" value="Protein kinase-like (PK-like)"/>
    <property type="match status" value="1"/>
</dbReference>
<dbReference type="Gene3D" id="2.90.10.10">
    <property type="entry name" value="Bulb-type lectin domain"/>
    <property type="match status" value="1"/>
</dbReference>
<comment type="similarity">
    <text evidence="17">Belongs to the protein kinase superfamily. Ser/Thr protein kinase family.</text>
</comment>
<dbReference type="GO" id="GO:0051707">
    <property type="term" value="P:response to other organism"/>
    <property type="evidence" value="ECO:0007669"/>
    <property type="project" value="UniProtKB-ARBA"/>
</dbReference>
<comment type="catalytic activity">
    <reaction evidence="16 17">
        <text>L-seryl-[protein] + ATP = O-phospho-L-seryl-[protein] + ADP + H(+)</text>
        <dbReference type="Rhea" id="RHEA:17989"/>
        <dbReference type="Rhea" id="RHEA-COMP:9863"/>
        <dbReference type="Rhea" id="RHEA-COMP:11604"/>
        <dbReference type="ChEBI" id="CHEBI:15378"/>
        <dbReference type="ChEBI" id="CHEBI:29999"/>
        <dbReference type="ChEBI" id="CHEBI:30616"/>
        <dbReference type="ChEBI" id="CHEBI:83421"/>
        <dbReference type="ChEBI" id="CHEBI:456216"/>
        <dbReference type="EC" id="2.7.11.1"/>
    </reaction>
</comment>
<reference evidence="25" key="1">
    <citation type="journal article" date="2012" name="Nature">
        <title>A physical, genetic and functional sequence assembly of the barley genome.</title>
        <authorList>
            <consortium name="The International Barley Genome Sequencing Consortium"/>
            <person name="Mayer K.F."/>
            <person name="Waugh R."/>
            <person name="Brown J.W."/>
            <person name="Schulman A."/>
            <person name="Langridge P."/>
            <person name="Platzer M."/>
            <person name="Fincher G.B."/>
            <person name="Muehlbauer G.J."/>
            <person name="Sato K."/>
            <person name="Close T.J."/>
            <person name="Wise R.P."/>
            <person name="Stein N."/>
        </authorList>
    </citation>
    <scope>NUCLEOTIDE SEQUENCE [LARGE SCALE GENOMIC DNA]</scope>
    <source>
        <strain evidence="25">cv. Morex</strain>
    </source>
</reference>
<keyword evidence="10 19" id="KW-1133">Transmembrane helix</keyword>
<dbReference type="FunFam" id="3.30.200.20:FF:000178">
    <property type="entry name" value="serine/threonine-protein kinase PBS1-like"/>
    <property type="match status" value="1"/>
</dbReference>
<dbReference type="EC" id="2.7.11.1" evidence="17"/>
<dbReference type="InterPro" id="IPR000719">
    <property type="entry name" value="Prot_kinase_dom"/>
</dbReference>
<keyword evidence="7 17" id="KW-0547">Nucleotide-binding</keyword>
<feature type="transmembrane region" description="Helical" evidence="19">
    <location>
        <begin position="398"/>
        <end position="418"/>
    </location>
</feature>
<evidence type="ECO:0000256" key="12">
    <source>
        <dbReference type="ARBA" id="ARBA00023157"/>
    </source>
</evidence>
<comment type="catalytic activity">
    <reaction evidence="15 17">
        <text>L-threonyl-[protein] + ATP = O-phospho-L-threonyl-[protein] + ADP + H(+)</text>
        <dbReference type="Rhea" id="RHEA:46608"/>
        <dbReference type="Rhea" id="RHEA-COMP:11060"/>
        <dbReference type="Rhea" id="RHEA-COMP:11605"/>
        <dbReference type="ChEBI" id="CHEBI:15378"/>
        <dbReference type="ChEBI" id="CHEBI:30013"/>
        <dbReference type="ChEBI" id="CHEBI:30616"/>
        <dbReference type="ChEBI" id="CHEBI:61977"/>
        <dbReference type="ChEBI" id="CHEBI:456216"/>
        <dbReference type="EC" id="2.7.11.1"/>
    </reaction>
</comment>
<organism evidence="24 25">
    <name type="scientific">Hordeum vulgare subsp. vulgare</name>
    <name type="common">Domesticated barley</name>
    <dbReference type="NCBI Taxonomy" id="112509"/>
    <lineage>
        <taxon>Eukaryota</taxon>
        <taxon>Viridiplantae</taxon>
        <taxon>Streptophyta</taxon>
        <taxon>Embryophyta</taxon>
        <taxon>Tracheophyta</taxon>
        <taxon>Spermatophyta</taxon>
        <taxon>Magnoliopsida</taxon>
        <taxon>Liliopsida</taxon>
        <taxon>Poales</taxon>
        <taxon>Poaceae</taxon>
        <taxon>BOP clade</taxon>
        <taxon>Pooideae</taxon>
        <taxon>Triticodae</taxon>
        <taxon>Triticeae</taxon>
        <taxon>Hordeinae</taxon>
        <taxon>Hordeum</taxon>
    </lineage>
</organism>
<feature type="chain" id="PRO_5035205434" description="Receptor-like serine/threonine-protein kinase" evidence="20">
    <location>
        <begin position="34"/>
        <end position="751"/>
    </location>
</feature>
<dbReference type="SMART" id="SM00473">
    <property type="entry name" value="PAN_AP"/>
    <property type="match status" value="1"/>
</dbReference>
<evidence type="ECO:0000256" key="9">
    <source>
        <dbReference type="ARBA" id="ARBA00022840"/>
    </source>
</evidence>
<dbReference type="InterPro" id="IPR011009">
    <property type="entry name" value="Kinase-like_dom_sf"/>
</dbReference>
<evidence type="ECO:0000256" key="17">
    <source>
        <dbReference type="PIRNR" id="PIRNR000641"/>
    </source>
</evidence>
<reference evidence="24" key="3">
    <citation type="submission" date="2022-01" db="UniProtKB">
        <authorList>
            <consortium name="EnsemblPlants"/>
        </authorList>
    </citation>
    <scope>IDENTIFICATION</scope>
    <source>
        <strain evidence="24">subsp. vulgare</strain>
    </source>
</reference>
<evidence type="ECO:0000256" key="19">
    <source>
        <dbReference type="SAM" id="Phobius"/>
    </source>
</evidence>
<dbReference type="PROSITE" id="PS00107">
    <property type="entry name" value="PROTEIN_KINASE_ATP"/>
    <property type="match status" value="1"/>
</dbReference>
<evidence type="ECO:0000313" key="24">
    <source>
        <dbReference type="EnsemblPlants" id="HORVU.MOREX.r3.3HG0219000.1.CDS1"/>
    </source>
</evidence>
<evidence type="ECO:0000256" key="18">
    <source>
        <dbReference type="PROSITE-ProRule" id="PRU10141"/>
    </source>
</evidence>
<evidence type="ECO:0000256" key="5">
    <source>
        <dbReference type="ARBA" id="ARBA00022692"/>
    </source>
</evidence>